<evidence type="ECO:0000256" key="1">
    <source>
        <dbReference type="ARBA" id="ARBA00008635"/>
    </source>
</evidence>
<reference evidence="4 5" key="1">
    <citation type="submission" date="2014-04" db="EMBL/GenBank/DDBJ databases">
        <title>Characterization and application of a salt tolerant electro-active bacterium.</title>
        <authorList>
            <person name="Yang L."/>
            <person name="Wei S."/>
            <person name="Tay Q.X.M."/>
        </authorList>
    </citation>
    <scope>NUCLEOTIDE SEQUENCE [LARGE SCALE GENOMIC DNA]</scope>
    <source>
        <strain evidence="4 5">LY1</strain>
    </source>
</reference>
<dbReference type="Pfam" id="PF05163">
    <property type="entry name" value="DinB"/>
    <property type="match status" value="1"/>
</dbReference>
<dbReference type="Proteomes" id="UP000027821">
    <property type="component" value="Unassembled WGS sequence"/>
</dbReference>
<proteinExistence type="inferred from homology"/>
<evidence type="ECO:0000256" key="2">
    <source>
        <dbReference type="ARBA" id="ARBA00022723"/>
    </source>
</evidence>
<protein>
    <submittedName>
        <fullName evidence="4">Damage-inducible protein DinB</fullName>
    </submittedName>
</protein>
<dbReference type="GO" id="GO:0046872">
    <property type="term" value="F:metal ion binding"/>
    <property type="evidence" value="ECO:0007669"/>
    <property type="project" value="UniProtKB-KW"/>
</dbReference>
<comment type="similarity">
    <text evidence="1">Belongs to the DinB family.</text>
</comment>
<dbReference type="eggNOG" id="COG2318">
    <property type="taxonomic scope" value="Bacteria"/>
</dbReference>
<dbReference type="Gene3D" id="1.20.120.450">
    <property type="entry name" value="dinb family like domain"/>
    <property type="match status" value="1"/>
</dbReference>
<dbReference type="OrthoDB" id="119432at2"/>
<dbReference type="InterPro" id="IPR034660">
    <property type="entry name" value="DinB/YfiT-like"/>
</dbReference>
<accession>A0A074L494</accession>
<dbReference type="SUPFAM" id="SSF109854">
    <property type="entry name" value="DinB/YfiT-like putative metalloenzymes"/>
    <property type="match status" value="1"/>
</dbReference>
<dbReference type="RefSeq" id="WP_035070017.1">
    <property type="nucleotide sequence ID" value="NZ_JMIH01000013.1"/>
</dbReference>
<feature type="binding site" evidence="3">
    <location>
        <position position="47"/>
    </location>
    <ligand>
        <name>a divalent metal cation</name>
        <dbReference type="ChEBI" id="CHEBI:60240"/>
    </ligand>
</feature>
<gene>
    <name evidence="4" type="ORF">EL17_01825</name>
</gene>
<organism evidence="4 5">
    <name type="scientific">Anditalea andensis</name>
    <dbReference type="NCBI Taxonomy" id="1048983"/>
    <lineage>
        <taxon>Bacteria</taxon>
        <taxon>Pseudomonadati</taxon>
        <taxon>Bacteroidota</taxon>
        <taxon>Cytophagia</taxon>
        <taxon>Cytophagales</taxon>
        <taxon>Cytophagaceae</taxon>
        <taxon>Anditalea</taxon>
    </lineage>
</organism>
<dbReference type="AlphaFoldDB" id="A0A074L494"/>
<keyword evidence="5" id="KW-1185">Reference proteome</keyword>
<sequence>MTILETFKKELTNESVTTKKMLSLIPADKWQWKPHFKSMNILRLANHIAELPGWIGQVLNHDGLDIGIHPYIPNEFANTSALLAFYDKLYEKAQIDLSAAHDIDLEKVWTLRNGNIIFSTDTKYNMLRMSFSQVIHHRAQLGVYLRMLEVPIPGSYGASADEE</sequence>
<dbReference type="EMBL" id="JMIH01000013">
    <property type="protein sequence ID" value="KEO75305.1"/>
    <property type="molecule type" value="Genomic_DNA"/>
</dbReference>
<comment type="caution">
    <text evidence="4">The sequence shown here is derived from an EMBL/GenBank/DDBJ whole genome shotgun (WGS) entry which is preliminary data.</text>
</comment>
<evidence type="ECO:0000313" key="5">
    <source>
        <dbReference type="Proteomes" id="UP000027821"/>
    </source>
</evidence>
<dbReference type="InterPro" id="IPR007837">
    <property type="entry name" value="DinB"/>
</dbReference>
<keyword evidence="2 3" id="KW-0479">Metal-binding</keyword>
<feature type="binding site" evidence="3">
    <location>
        <position position="137"/>
    </location>
    <ligand>
        <name>a divalent metal cation</name>
        <dbReference type="ChEBI" id="CHEBI:60240"/>
    </ligand>
</feature>
<dbReference type="STRING" id="1048983.EL17_01825"/>
<evidence type="ECO:0000313" key="4">
    <source>
        <dbReference type="EMBL" id="KEO75305.1"/>
    </source>
</evidence>
<evidence type="ECO:0000256" key="3">
    <source>
        <dbReference type="PIRSR" id="PIRSR607837-1"/>
    </source>
</evidence>
<name>A0A074L494_9BACT</name>